<evidence type="ECO:0000313" key="2">
    <source>
        <dbReference type="EMBL" id="MEK8029137.1"/>
    </source>
</evidence>
<dbReference type="InterPro" id="IPR029060">
    <property type="entry name" value="PIN-like_dom_sf"/>
</dbReference>
<evidence type="ECO:0000313" key="3">
    <source>
        <dbReference type="Proteomes" id="UP001368500"/>
    </source>
</evidence>
<dbReference type="Pfam" id="PF13470">
    <property type="entry name" value="PIN_3"/>
    <property type="match status" value="1"/>
</dbReference>
<gene>
    <name evidence="2" type="ORF">AACH11_24540</name>
</gene>
<dbReference type="InterPro" id="IPR002716">
    <property type="entry name" value="PIN_dom"/>
</dbReference>
<sequence>MNDLPSPASPPTPLWILDSNVVLDWWLFASPIGLALGSAIQGGRARWLRTAAMRDELSHVLAHRDFGRWTTAARALQPPPTELDQYAQEIPPPPTGGAHEIARWRCRDPDDQKFIDLARSQPGCWLLSRDRAVLKLASKARAAGFHIVVPEQVPLNTAG</sequence>
<protein>
    <submittedName>
        <fullName evidence="2">PIN domain-containing protein</fullName>
    </submittedName>
</protein>
<comment type="caution">
    <text evidence="2">The sequence shown here is derived from an EMBL/GenBank/DDBJ whole genome shotgun (WGS) entry which is preliminary data.</text>
</comment>
<evidence type="ECO:0000259" key="1">
    <source>
        <dbReference type="Pfam" id="PF13470"/>
    </source>
</evidence>
<accession>A0ABU9BGR1</accession>
<dbReference type="RefSeq" id="WP_341376922.1">
    <property type="nucleotide sequence ID" value="NZ_JBBUTF010000042.1"/>
</dbReference>
<reference evidence="2 3" key="1">
    <citation type="submission" date="2024-04" db="EMBL/GenBank/DDBJ databases">
        <title>Novel species of the genus Ideonella isolated from streams.</title>
        <authorList>
            <person name="Lu H."/>
        </authorList>
    </citation>
    <scope>NUCLEOTIDE SEQUENCE [LARGE SCALE GENOMIC DNA]</scope>
    <source>
        <strain evidence="2 3">BYS139W</strain>
    </source>
</reference>
<keyword evidence="3" id="KW-1185">Reference proteome</keyword>
<organism evidence="2 3">
    <name type="scientific">Pseudaquabacterium rugosum</name>
    <dbReference type="NCBI Taxonomy" id="2984194"/>
    <lineage>
        <taxon>Bacteria</taxon>
        <taxon>Pseudomonadati</taxon>
        <taxon>Pseudomonadota</taxon>
        <taxon>Betaproteobacteria</taxon>
        <taxon>Burkholderiales</taxon>
        <taxon>Sphaerotilaceae</taxon>
        <taxon>Pseudaquabacterium</taxon>
    </lineage>
</organism>
<feature type="domain" description="PIN" evidence="1">
    <location>
        <begin position="16"/>
        <end position="132"/>
    </location>
</feature>
<dbReference type="EMBL" id="JBBUTF010000042">
    <property type="protein sequence ID" value="MEK8029137.1"/>
    <property type="molecule type" value="Genomic_DNA"/>
</dbReference>
<dbReference type="SUPFAM" id="SSF88723">
    <property type="entry name" value="PIN domain-like"/>
    <property type="match status" value="1"/>
</dbReference>
<name>A0ABU9BGR1_9BURK</name>
<proteinExistence type="predicted"/>
<dbReference type="Proteomes" id="UP001368500">
    <property type="component" value="Unassembled WGS sequence"/>
</dbReference>